<sequence>MFHKSMTRSEFLFWRFVNDVMNVNQNSSRSYPLVYENRNVTHLCSLLKLEICIFEKEFEALITIAIDETSVSSNKYLSQIAKAGKNNFDVVASRKFTWDEFSFDEFRNWILNNGIWSFSDKG</sequence>
<accession>A0A964FG08</accession>
<gene>
    <name evidence="1" type="ORF">I4641_15775</name>
</gene>
<evidence type="ECO:0000313" key="2">
    <source>
        <dbReference type="Proteomes" id="UP000729733"/>
    </source>
</evidence>
<organism evidence="1 2">
    <name type="scientific">Waterburya agarophytonicola KI4</name>
    <dbReference type="NCBI Taxonomy" id="2874699"/>
    <lineage>
        <taxon>Bacteria</taxon>
        <taxon>Bacillati</taxon>
        <taxon>Cyanobacteriota</taxon>
        <taxon>Cyanophyceae</taxon>
        <taxon>Pleurocapsales</taxon>
        <taxon>Hyellaceae</taxon>
        <taxon>Waterburya</taxon>
        <taxon>Waterburya agarophytonicola</taxon>
    </lineage>
</organism>
<dbReference type="EMBL" id="JADWDC010000043">
    <property type="protein sequence ID" value="MCC0178435.1"/>
    <property type="molecule type" value="Genomic_DNA"/>
</dbReference>
<protein>
    <submittedName>
        <fullName evidence="1">Uncharacterized protein</fullName>
    </submittedName>
</protein>
<reference evidence="1" key="1">
    <citation type="journal article" date="2021" name="Antonie Van Leeuwenhoek">
        <title>Draft genome and description of Waterburya agarophytonicola gen. nov. sp. nov. (Pleurocapsales, Cyanobacteria): a seaweed symbiont.</title>
        <authorList>
            <person name="Bonthond G."/>
            <person name="Shalygin S."/>
            <person name="Bayer T."/>
            <person name="Weinberger F."/>
        </authorList>
    </citation>
    <scope>NUCLEOTIDE SEQUENCE</scope>
    <source>
        <strain evidence="1">KI4</strain>
    </source>
</reference>
<comment type="caution">
    <text evidence="1">The sequence shown here is derived from an EMBL/GenBank/DDBJ whole genome shotgun (WGS) entry which is preliminary data.</text>
</comment>
<evidence type="ECO:0000313" key="1">
    <source>
        <dbReference type="EMBL" id="MCC0178435.1"/>
    </source>
</evidence>
<proteinExistence type="predicted"/>
<dbReference type="Proteomes" id="UP000729733">
    <property type="component" value="Unassembled WGS sequence"/>
</dbReference>
<dbReference type="RefSeq" id="WP_229641516.1">
    <property type="nucleotide sequence ID" value="NZ_JADWDC010000043.1"/>
</dbReference>
<name>A0A964FG08_9CYAN</name>
<keyword evidence="2" id="KW-1185">Reference proteome</keyword>
<dbReference type="AlphaFoldDB" id="A0A964FG08"/>